<dbReference type="EMBL" id="CP036263">
    <property type="protein sequence ID" value="QDS99860.1"/>
    <property type="molecule type" value="Genomic_DNA"/>
</dbReference>
<name>A0A517MYA0_9BACT</name>
<keyword evidence="3" id="KW-1185">Reference proteome</keyword>
<evidence type="ECO:0000313" key="2">
    <source>
        <dbReference type="EMBL" id="QDS99860.1"/>
    </source>
</evidence>
<feature type="region of interest" description="Disordered" evidence="1">
    <location>
        <begin position="57"/>
        <end position="83"/>
    </location>
</feature>
<protein>
    <submittedName>
        <fullName evidence="2">Uncharacterized protein</fullName>
    </submittedName>
</protein>
<gene>
    <name evidence="2" type="ORF">HG15A2_31910</name>
</gene>
<sequence length="104" mass="11896">MDHDLRTAAAQTSCYAAGGFSEWPARLLNTYLETTYVDNMPTCRFDVFEREAYDGKSLPSVQRSSNYNHSHRRQQKEHADSKLISSDSLHLCNEAKGRVKSLKR</sequence>
<organism evidence="2 3">
    <name type="scientific">Adhaeretor mobilis</name>
    <dbReference type="NCBI Taxonomy" id="1930276"/>
    <lineage>
        <taxon>Bacteria</taxon>
        <taxon>Pseudomonadati</taxon>
        <taxon>Planctomycetota</taxon>
        <taxon>Planctomycetia</taxon>
        <taxon>Pirellulales</taxon>
        <taxon>Lacipirellulaceae</taxon>
        <taxon>Adhaeretor</taxon>
    </lineage>
</organism>
<evidence type="ECO:0000313" key="3">
    <source>
        <dbReference type="Proteomes" id="UP000319852"/>
    </source>
</evidence>
<dbReference type="KEGG" id="amob:HG15A2_31910"/>
<accession>A0A517MYA0</accession>
<dbReference type="AlphaFoldDB" id="A0A517MYA0"/>
<reference evidence="2 3" key="1">
    <citation type="submission" date="2019-02" db="EMBL/GenBank/DDBJ databases">
        <title>Deep-cultivation of Planctomycetes and their phenomic and genomic characterization uncovers novel biology.</title>
        <authorList>
            <person name="Wiegand S."/>
            <person name="Jogler M."/>
            <person name="Boedeker C."/>
            <person name="Pinto D."/>
            <person name="Vollmers J."/>
            <person name="Rivas-Marin E."/>
            <person name="Kohn T."/>
            <person name="Peeters S.H."/>
            <person name="Heuer A."/>
            <person name="Rast P."/>
            <person name="Oberbeckmann S."/>
            <person name="Bunk B."/>
            <person name="Jeske O."/>
            <person name="Meyerdierks A."/>
            <person name="Storesund J.E."/>
            <person name="Kallscheuer N."/>
            <person name="Luecker S."/>
            <person name="Lage O.M."/>
            <person name="Pohl T."/>
            <person name="Merkel B.J."/>
            <person name="Hornburger P."/>
            <person name="Mueller R.-W."/>
            <person name="Bruemmer F."/>
            <person name="Labrenz M."/>
            <person name="Spormann A.M."/>
            <person name="Op den Camp H."/>
            <person name="Overmann J."/>
            <person name="Amann R."/>
            <person name="Jetten M.S.M."/>
            <person name="Mascher T."/>
            <person name="Medema M.H."/>
            <person name="Devos D.P."/>
            <person name="Kaster A.-K."/>
            <person name="Ovreas L."/>
            <person name="Rohde M."/>
            <person name="Galperin M.Y."/>
            <person name="Jogler C."/>
        </authorList>
    </citation>
    <scope>NUCLEOTIDE SEQUENCE [LARGE SCALE GENOMIC DNA]</scope>
    <source>
        <strain evidence="2 3">HG15A2</strain>
    </source>
</reference>
<proteinExistence type="predicted"/>
<dbReference type="Proteomes" id="UP000319852">
    <property type="component" value="Chromosome"/>
</dbReference>
<evidence type="ECO:0000256" key="1">
    <source>
        <dbReference type="SAM" id="MobiDB-lite"/>
    </source>
</evidence>
<feature type="compositionally biased region" description="Polar residues" evidence="1">
    <location>
        <begin position="59"/>
        <end position="68"/>
    </location>
</feature>